<proteinExistence type="predicted"/>
<dbReference type="EMBL" id="SSND01000005">
    <property type="protein sequence ID" value="THD81539.1"/>
    <property type="molecule type" value="Genomic_DNA"/>
</dbReference>
<keyword evidence="2" id="KW-1185">Reference proteome</keyword>
<evidence type="ECO:0000313" key="2">
    <source>
        <dbReference type="Proteomes" id="UP000309450"/>
    </source>
</evidence>
<organism evidence="1 2">
    <name type="scientific">Aliigemmobacter aestuarii</name>
    <dbReference type="NCBI Taxonomy" id="1445661"/>
    <lineage>
        <taxon>Bacteria</taxon>
        <taxon>Pseudomonadati</taxon>
        <taxon>Pseudomonadota</taxon>
        <taxon>Alphaproteobacteria</taxon>
        <taxon>Rhodobacterales</taxon>
        <taxon>Paracoccaceae</taxon>
        <taxon>Aliigemmobacter</taxon>
    </lineage>
</organism>
<dbReference type="OrthoDB" id="7843773at2"/>
<evidence type="ECO:0000313" key="1">
    <source>
        <dbReference type="EMBL" id="THD81539.1"/>
    </source>
</evidence>
<reference evidence="1 2" key="1">
    <citation type="submission" date="2019-04" db="EMBL/GenBank/DDBJ databases">
        <title>Draft genome sequence of Gemmobacter aestuarii sp. nov.</title>
        <authorList>
            <person name="Hameed A."/>
            <person name="Lin S.-Y."/>
            <person name="Shahina M."/>
            <person name="Lai W.-A."/>
            <person name="Young C.-C."/>
        </authorList>
    </citation>
    <scope>NUCLEOTIDE SEQUENCE [LARGE SCALE GENOMIC DNA]</scope>
    <source>
        <strain evidence="1 2">CC-PW-75</strain>
    </source>
</reference>
<protein>
    <submittedName>
        <fullName evidence="1">Uncharacterized protein</fullName>
    </submittedName>
</protein>
<dbReference type="RefSeq" id="WP_136395799.1">
    <property type="nucleotide sequence ID" value="NZ_SSND01000005.1"/>
</dbReference>
<sequence>MANDLFPNLLFPTCAECAGIDMHVPEMLWDIEDECGFDVLKPFLLEYAGRELRVTPKDAHDYSDDPVAVVKRHLSFALGQRLKITVPQGPASREARLRWTIHQALRQGQSLNTISKRTG</sequence>
<accession>A0A4S3MJD4</accession>
<name>A0A4S3MJD4_9RHOB</name>
<dbReference type="Proteomes" id="UP000309450">
    <property type="component" value="Unassembled WGS sequence"/>
</dbReference>
<comment type="caution">
    <text evidence="1">The sequence shown here is derived from an EMBL/GenBank/DDBJ whole genome shotgun (WGS) entry which is preliminary data.</text>
</comment>
<gene>
    <name evidence="1" type="ORF">E7811_16675</name>
</gene>
<dbReference type="AlphaFoldDB" id="A0A4S3MJD4"/>